<evidence type="ECO:0000256" key="4">
    <source>
        <dbReference type="SAM" id="MobiDB-lite"/>
    </source>
</evidence>
<feature type="transmembrane region" description="Helical" evidence="5">
    <location>
        <begin position="26"/>
        <end position="49"/>
    </location>
</feature>
<evidence type="ECO:0000256" key="5">
    <source>
        <dbReference type="SAM" id="Phobius"/>
    </source>
</evidence>
<gene>
    <name evidence="8" type="ORF">LQ318_02920</name>
</gene>
<dbReference type="PANTHER" id="PTHR43531:SF11">
    <property type="entry name" value="METHYL-ACCEPTING CHEMOTAXIS PROTEIN 3"/>
    <property type="match status" value="1"/>
</dbReference>
<evidence type="ECO:0000256" key="3">
    <source>
        <dbReference type="PROSITE-ProRule" id="PRU00284"/>
    </source>
</evidence>
<dbReference type="InterPro" id="IPR051310">
    <property type="entry name" value="MCP_chemotaxis"/>
</dbReference>
<name>A0ABT3PVI2_9BACT</name>
<feature type="domain" description="Methyl-accepting transducer" evidence="6">
    <location>
        <begin position="363"/>
        <end position="592"/>
    </location>
</feature>
<dbReference type="CDD" id="cd11386">
    <property type="entry name" value="MCP_signal"/>
    <property type="match status" value="1"/>
</dbReference>
<evidence type="ECO:0000256" key="2">
    <source>
        <dbReference type="ARBA" id="ARBA00029447"/>
    </source>
</evidence>
<feature type="region of interest" description="Disordered" evidence="4">
    <location>
        <begin position="505"/>
        <end position="528"/>
    </location>
</feature>
<dbReference type="EMBL" id="JAJNDC010000001">
    <property type="protein sequence ID" value="MCW9711847.1"/>
    <property type="molecule type" value="Genomic_DNA"/>
</dbReference>
<proteinExistence type="inferred from homology"/>
<organism evidence="8 9">
    <name type="scientific">Fodinibius salicampi</name>
    <dbReference type="NCBI Taxonomy" id="1920655"/>
    <lineage>
        <taxon>Bacteria</taxon>
        <taxon>Pseudomonadati</taxon>
        <taxon>Balneolota</taxon>
        <taxon>Balneolia</taxon>
        <taxon>Balneolales</taxon>
        <taxon>Balneolaceae</taxon>
        <taxon>Fodinibius</taxon>
    </lineage>
</organism>
<feature type="compositionally biased region" description="Basic and acidic residues" evidence="4">
    <location>
        <begin position="517"/>
        <end position="526"/>
    </location>
</feature>
<dbReference type="SMART" id="SM00283">
    <property type="entry name" value="MA"/>
    <property type="match status" value="1"/>
</dbReference>
<dbReference type="Proteomes" id="UP001207337">
    <property type="component" value="Unassembled WGS sequence"/>
</dbReference>
<dbReference type="InterPro" id="IPR004090">
    <property type="entry name" value="Chemotax_Me-accpt_rcpt"/>
</dbReference>
<feature type="transmembrane region" description="Helical" evidence="5">
    <location>
        <begin position="323"/>
        <end position="344"/>
    </location>
</feature>
<dbReference type="PROSITE" id="PS50192">
    <property type="entry name" value="T_SNARE"/>
    <property type="match status" value="1"/>
</dbReference>
<protein>
    <submittedName>
        <fullName evidence="8">Methyl-accepting chemotaxis protein</fullName>
    </submittedName>
</protein>
<keyword evidence="5" id="KW-1133">Transmembrane helix</keyword>
<keyword evidence="5" id="KW-0812">Transmembrane</keyword>
<dbReference type="PANTHER" id="PTHR43531">
    <property type="entry name" value="PROTEIN ICFG"/>
    <property type="match status" value="1"/>
</dbReference>
<reference evidence="8 9" key="1">
    <citation type="submission" date="2021-11" db="EMBL/GenBank/DDBJ databases">
        <title>Aliifidinibius sp. nov., a new bacterium isolated from saline soil.</title>
        <authorList>
            <person name="Galisteo C."/>
            <person name="De La Haba R."/>
            <person name="Sanchez-Porro C."/>
            <person name="Ventosa A."/>
        </authorList>
    </citation>
    <scope>NUCLEOTIDE SEQUENCE [LARGE SCALE GENOMIC DNA]</scope>
    <source>
        <strain evidence="8 9">KACC 190600</strain>
    </source>
</reference>
<comment type="similarity">
    <text evidence="2">Belongs to the methyl-accepting chemotaxis (MCP) protein family.</text>
</comment>
<comment type="caution">
    <text evidence="8">The sequence shown here is derived from an EMBL/GenBank/DDBJ whole genome shotgun (WGS) entry which is preliminary data.</text>
</comment>
<evidence type="ECO:0000313" key="8">
    <source>
        <dbReference type="EMBL" id="MCW9711847.1"/>
    </source>
</evidence>
<evidence type="ECO:0000256" key="1">
    <source>
        <dbReference type="ARBA" id="ARBA00022500"/>
    </source>
</evidence>
<dbReference type="Gene3D" id="1.10.287.950">
    <property type="entry name" value="Methyl-accepting chemotaxis protein"/>
    <property type="match status" value="1"/>
</dbReference>
<keyword evidence="9" id="KW-1185">Reference proteome</keyword>
<dbReference type="SUPFAM" id="SSF58104">
    <property type="entry name" value="Methyl-accepting chemotaxis protein (MCP) signaling domain"/>
    <property type="match status" value="1"/>
</dbReference>
<dbReference type="InterPro" id="IPR000727">
    <property type="entry name" value="T_SNARE_dom"/>
</dbReference>
<feature type="region of interest" description="Disordered" evidence="4">
    <location>
        <begin position="611"/>
        <end position="677"/>
    </location>
</feature>
<feature type="region of interest" description="Disordered" evidence="4">
    <location>
        <begin position="577"/>
        <end position="596"/>
    </location>
</feature>
<dbReference type="PRINTS" id="PR00260">
    <property type="entry name" value="CHEMTRNSDUCR"/>
</dbReference>
<dbReference type="PROSITE" id="PS50111">
    <property type="entry name" value="CHEMOTAXIS_TRANSDUC_2"/>
    <property type="match status" value="1"/>
</dbReference>
<feature type="compositionally biased region" description="Acidic residues" evidence="4">
    <location>
        <begin position="616"/>
        <end position="629"/>
    </location>
</feature>
<dbReference type="Pfam" id="PF00015">
    <property type="entry name" value="MCPsignal"/>
    <property type="match status" value="1"/>
</dbReference>
<sequence>MSFIKNLFDKFLSTTGDANKTIGKRIMYIVVGGSAITLIVGLAAIVSLYTINNYSDQLVDVNISEWDVANAIEKNMWEAGYNLSMYSRTHEEELYDKAISRLQQVKTEIDSGKTLAETYDLQEFKAELNNIEQAHVNYKEAVDLFHQAIQDLIQYRRNTGEASGEFVSSMDEFVAIGTSKIKTLNNAQEIQQVQEGIAKADEITKKFLNNTSSLWQSEALNNTDQLASLESDFDNLRSELGNLYEGVSDPEGDMLLSIALAVLNDNVEAIKAMITARNTVDKQEQIRVEAYNQIINNASTLADHSKTWADEQGELMSSTVTSYVSFLGIGVLLALAGTIVFGLFMRMSINNVLNDIIERLSAGAQQVNESAIQMSGTSQELAESSNQQAAGLQQTTASLEEISAQSKQTAENAKQAEVAMKEAKPRVEDGVEAMERMNEAMEEIHESSLETSKIIKTIDDIAFQTNLLALNAAVEAARAGEAGKGFAVVAEEVRSLAQRSAEAAKNTSELIESSQESSERGAKVADEVSENLQQIEESVSDVNTLVVEISAASSEQRKGIEEMNSVMHDLDKNVQNNASNSEESASSAEQLSSQAKELTKIVESLESLVGKRNATDDMENEEDDFEEYNGELSSNGHKDNRISESSNYYDKNYSTKEDNGKNGNVLFEEDQEAFNSF</sequence>
<evidence type="ECO:0000259" key="6">
    <source>
        <dbReference type="PROSITE" id="PS50111"/>
    </source>
</evidence>
<keyword evidence="3" id="KW-0807">Transducer</keyword>
<dbReference type="InterPro" id="IPR004089">
    <property type="entry name" value="MCPsignal_dom"/>
</dbReference>
<feature type="domain" description="T-SNARE coiled-coil homology" evidence="7">
    <location>
        <begin position="522"/>
        <end position="584"/>
    </location>
</feature>
<keyword evidence="5" id="KW-0472">Membrane</keyword>
<accession>A0ABT3PVI2</accession>
<dbReference type="RefSeq" id="WP_265787379.1">
    <property type="nucleotide sequence ID" value="NZ_BAABRS010000001.1"/>
</dbReference>
<keyword evidence="1" id="KW-0145">Chemotaxis</keyword>
<feature type="compositionally biased region" description="Low complexity" evidence="4">
    <location>
        <begin position="577"/>
        <end position="594"/>
    </location>
</feature>
<feature type="compositionally biased region" description="Acidic residues" evidence="4">
    <location>
        <begin position="667"/>
        <end position="677"/>
    </location>
</feature>
<evidence type="ECO:0000259" key="7">
    <source>
        <dbReference type="PROSITE" id="PS50192"/>
    </source>
</evidence>
<evidence type="ECO:0000313" key="9">
    <source>
        <dbReference type="Proteomes" id="UP001207337"/>
    </source>
</evidence>